<dbReference type="OrthoDB" id="2329289at2"/>
<dbReference type="KEGG" id="lnn:F0161_04220"/>
<feature type="domain" description="Transposase IS204/IS1001/IS1096/IS1165 DDE" evidence="1">
    <location>
        <begin position="171"/>
        <end position="419"/>
    </location>
</feature>
<dbReference type="EMBL" id="CP043939">
    <property type="protein sequence ID" value="QER67727.1"/>
    <property type="molecule type" value="Genomic_DNA"/>
</dbReference>
<keyword evidence="4" id="KW-1185">Reference proteome</keyword>
<dbReference type="KEGG" id="lnn:F0161_07560"/>
<dbReference type="PANTHER" id="PTHR33498:SF1">
    <property type="entry name" value="TRANSPOSASE FOR INSERTION SEQUENCE ELEMENT IS1557"/>
    <property type="match status" value="1"/>
</dbReference>
<name>A0A5P1X634_9LACO</name>
<proteinExistence type="predicted"/>
<evidence type="ECO:0000313" key="4">
    <source>
        <dbReference type="Proteomes" id="UP000325295"/>
    </source>
</evidence>
<dbReference type="AlphaFoldDB" id="A0A5P1X634"/>
<dbReference type="Pfam" id="PF01610">
    <property type="entry name" value="DDE_Tnp_ISL3"/>
    <property type="match status" value="1"/>
</dbReference>
<accession>A0A5P1X634</accession>
<reference evidence="3 4" key="1">
    <citation type="submission" date="2019-09" db="EMBL/GenBank/DDBJ databases">
        <title>Complete Genome Sequence of Lactobacillus nenjiangensis SH-Y15, isolated from sauerkraut.</title>
        <authorList>
            <person name="Yang H."/>
        </authorList>
    </citation>
    <scope>NUCLEOTIDE SEQUENCE [LARGE SCALE GENOMIC DNA]</scope>
    <source>
        <strain evidence="3 4">SH-Y15</strain>
    </source>
</reference>
<evidence type="ECO:0000313" key="3">
    <source>
        <dbReference type="EMBL" id="QER67727.1"/>
    </source>
</evidence>
<dbReference type="InterPro" id="IPR047951">
    <property type="entry name" value="Transpos_ISL3"/>
</dbReference>
<dbReference type="EMBL" id="CP043939">
    <property type="protein sequence ID" value="QER67148.1"/>
    <property type="molecule type" value="Genomic_DNA"/>
</dbReference>
<gene>
    <name evidence="2" type="ORF">F0161_04220</name>
    <name evidence="3" type="ORF">F0161_07560</name>
</gene>
<dbReference type="Proteomes" id="UP000325295">
    <property type="component" value="Chromosome"/>
</dbReference>
<dbReference type="NCBIfam" id="NF033550">
    <property type="entry name" value="transpos_ISL3"/>
    <property type="match status" value="1"/>
</dbReference>
<evidence type="ECO:0000259" key="1">
    <source>
        <dbReference type="Pfam" id="PF01610"/>
    </source>
</evidence>
<dbReference type="InterPro" id="IPR002560">
    <property type="entry name" value="Transposase_DDE"/>
</dbReference>
<dbReference type="PANTHER" id="PTHR33498">
    <property type="entry name" value="TRANSPOSASE FOR INSERTION SEQUENCE ELEMENT IS1557"/>
    <property type="match status" value="1"/>
</dbReference>
<organism evidence="3 4">
    <name type="scientific">Paucilactobacillus nenjiangensis</name>
    <dbReference type="NCBI Taxonomy" id="1296540"/>
    <lineage>
        <taxon>Bacteria</taxon>
        <taxon>Bacillati</taxon>
        <taxon>Bacillota</taxon>
        <taxon>Bacilli</taxon>
        <taxon>Lactobacillales</taxon>
        <taxon>Lactobacillaceae</taxon>
        <taxon>Paucilactobacillus</taxon>
    </lineage>
</organism>
<dbReference type="RefSeq" id="WP_150203812.1">
    <property type="nucleotide sequence ID" value="NZ_CP043939.1"/>
</dbReference>
<protein>
    <submittedName>
        <fullName evidence="3">ISL3 family transposase</fullName>
    </submittedName>
</protein>
<evidence type="ECO:0000313" key="2">
    <source>
        <dbReference type="EMBL" id="QER67148.1"/>
    </source>
</evidence>
<sequence>MSINNSILRSAGLTDKSIKFLIDENGEFNHTIHNDKHDDTLMLYGELSRFPERCPYCGFPMESNYYHNGTDEVRLSLPSTNGFKQELTLTKQRFQCLNCYGTCTSISPDFIENSKITKPLWKQIFDLAKQDISEKLIAHITRLSTSKVHVIISASASDYVTDTTQQLPNVVCIDEVKYRKGHFGFEILNGNTSEFIEIYPQRDNKSIRQYLSQFSLKNRQKVEIVVMDMNAGYQSPIRELFPNAIIVVDRFHIVQLAMKAVQSERIKIQRELSDKKHNRVYKLLKSNWKFFLKAERNIDTSNTKWFRGVHEYMYPQDALQLVFKDFPNFKTVYDVYQSVLDARFNHTFTPLEQLINNYKNNKTEMDTVIKTYKKYIKGIKAAFENNASNGRLEGTNRRIKQIGRTAYGYANSMNYFYRIRIQLHNKFILKQQFLTFKV</sequence>